<keyword evidence="2" id="KW-1185">Reference proteome</keyword>
<sequence>MYPTTLPIPVVPSNSAPGALQAFNNAEVQVQGITPYGYGMPRYGPAVVPVTFLFIVADIARAAFVYSNLFDQRLEEW</sequence>
<proteinExistence type="predicted"/>
<reference evidence="1" key="1">
    <citation type="submission" date="2023-04" db="EMBL/GenBank/DDBJ databases">
        <title>Draft Genome sequencing of Naganishia species isolated from polar environments using Oxford Nanopore Technology.</title>
        <authorList>
            <person name="Leo P."/>
            <person name="Venkateswaran K."/>
        </authorList>
    </citation>
    <scope>NUCLEOTIDE SEQUENCE</scope>
    <source>
        <strain evidence="1">MNA-CCFEE 5423</strain>
    </source>
</reference>
<dbReference type="EMBL" id="JASBWT010000016">
    <property type="protein sequence ID" value="KAJ9097585.1"/>
    <property type="molecule type" value="Genomic_DNA"/>
</dbReference>
<gene>
    <name evidence="1" type="ORF">QFC21_004619</name>
</gene>
<evidence type="ECO:0000313" key="2">
    <source>
        <dbReference type="Proteomes" id="UP001227268"/>
    </source>
</evidence>
<dbReference type="Proteomes" id="UP001227268">
    <property type="component" value="Unassembled WGS sequence"/>
</dbReference>
<organism evidence="1 2">
    <name type="scientific">Naganishia friedmannii</name>
    <dbReference type="NCBI Taxonomy" id="89922"/>
    <lineage>
        <taxon>Eukaryota</taxon>
        <taxon>Fungi</taxon>
        <taxon>Dikarya</taxon>
        <taxon>Basidiomycota</taxon>
        <taxon>Agaricomycotina</taxon>
        <taxon>Tremellomycetes</taxon>
        <taxon>Filobasidiales</taxon>
        <taxon>Filobasidiaceae</taxon>
        <taxon>Naganishia</taxon>
    </lineage>
</organism>
<name>A0ACC2VDW1_9TREE</name>
<accession>A0ACC2VDW1</accession>
<evidence type="ECO:0000313" key="1">
    <source>
        <dbReference type="EMBL" id="KAJ9097585.1"/>
    </source>
</evidence>
<comment type="caution">
    <text evidence="1">The sequence shown here is derived from an EMBL/GenBank/DDBJ whole genome shotgun (WGS) entry which is preliminary data.</text>
</comment>
<protein>
    <submittedName>
        <fullName evidence="1">Uncharacterized protein</fullName>
    </submittedName>
</protein>